<dbReference type="EMBL" id="LANI01000040">
    <property type="protein sequence ID" value="KKJ75180.1"/>
    <property type="molecule type" value="Genomic_DNA"/>
</dbReference>
<gene>
    <name evidence="2" type="ORF">WH95_19780</name>
</gene>
<evidence type="ECO:0000313" key="3">
    <source>
        <dbReference type="Proteomes" id="UP000034491"/>
    </source>
</evidence>
<protein>
    <submittedName>
        <fullName evidence="2">Uncharacterized protein</fullName>
    </submittedName>
</protein>
<dbReference type="STRING" id="1549748.WH95_19780"/>
<feature type="compositionally biased region" description="Basic and acidic residues" evidence="1">
    <location>
        <begin position="50"/>
        <end position="61"/>
    </location>
</feature>
<keyword evidence="3" id="KW-1185">Reference proteome</keyword>
<comment type="caution">
    <text evidence="2">The sequence shown here is derived from an EMBL/GenBank/DDBJ whole genome shotgun (WGS) entry which is preliminary data.</text>
</comment>
<dbReference type="AlphaFoldDB" id="A0A0M2R5D4"/>
<dbReference type="Proteomes" id="UP000034491">
    <property type="component" value="Unassembled WGS sequence"/>
</dbReference>
<name>A0A0M2R5D4_9PROT</name>
<evidence type="ECO:0000256" key="1">
    <source>
        <dbReference type="SAM" id="MobiDB-lite"/>
    </source>
</evidence>
<sequence>LDLVFSAEGVSGLNCWQRSLDFRGDIRPIAQNRGNFPKPVTESSPFSSQENKDNHYNENLG</sequence>
<dbReference type="RefSeq" id="WP_046510148.1">
    <property type="nucleotide sequence ID" value="NZ_LANI01000040.1"/>
</dbReference>
<organism evidence="2 3">
    <name type="scientific">Kiloniella litopenaei</name>
    <dbReference type="NCBI Taxonomy" id="1549748"/>
    <lineage>
        <taxon>Bacteria</taxon>
        <taxon>Pseudomonadati</taxon>
        <taxon>Pseudomonadota</taxon>
        <taxon>Alphaproteobacteria</taxon>
        <taxon>Rhodospirillales</taxon>
        <taxon>Kiloniellaceae</taxon>
        <taxon>Kiloniella</taxon>
    </lineage>
</organism>
<proteinExistence type="predicted"/>
<accession>A0A0M2R5D4</accession>
<evidence type="ECO:0000313" key="2">
    <source>
        <dbReference type="EMBL" id="KKJ75180.1"/>
    </source>
</evidence>
<feature type="region of interest" description="Disordered" evidence="1">
    <location>
        <begin position="28"/>
        <end position="61"/>
    </location>
</feature>
<reference evidence="2 3" key="1">
    <citation type="submission" date="2015-03" db="EMBL/GenBank/DDBJ databases">
        <title>Genome sequence of Kiloniella sp. P1-1, isolated from the gut microflora of Pacific white shrimp, Penaeus vannamei.</title>
        <authorList>
            <person name="Shao Z."/>
            <person name="Wang L."/>
            <person name="Li X."/>
        </authorList>
    </citation>
    <scope>NUCLEOTIDE SEQUENCE [LARGE SCALE GENOMIC DNA]</scope>
    <source>
        <strain evidence="2 3">P1-1</strain>
    </source>
</reference>
<feature type="non-terminal residue" evidence="2">
    <location>
        <position position="1"/>
    </location>
</feature>